<dbReference type="Proteomes" id="UP000247465">
    <property type="component" value="Chromosome"/>
</dbReference>
<protein>
    <submittedName>
        <fullName evidence="4">4-formylbenzenesulfonate dehydrogenase TsaC1/TsaC2</fullName>
        <ecNumber evidence="4">1.2.1.62</ecNumber>
    </submittedName>
</protein>
<dbReference type="PRINTS" id="PR00080">
    <property type="entry name" value="SDRFAMILY"/>
</dbReference>
<gene>
    <name evidence="4" type="primary">tsaC1_1</name>
    <name evidence="4" type="ORF">DF168_01770</name>
</gene>
<dbReference type="KEGG" id="mtar:DF168_01770"/>
<dbReference type="PANTHER" id="PTHR43943">
    <property type="entry name" value="DEHYDROGENASE/REDUCTASE (SDR FAMILY) MEMBER 4"/>
    <property type="match status" value="1"/>
</dbReference>
<dbReference type="CDD" id="cd05233">
    <property type="entry name" value="SDR_c"/>
    <property type="match status" value="1"/>
</dbReference>
<evidence type="ECO:0000313" key="5">
    <source>
        <dbReference type="Proteomes" id="UP000247465"/>
    </source>
</evidence>
<proteinExistence type="inferred from homology"/>
<dbReference type="AlphaFoldDB" id="A0A2Z4AG31"/>
<dbReference type="SUPFAM" id="SSF51735">
    <property type="entry name" value="NAD(P)-binding Rossmann-fold domains"/>
    <property type="match status" value="1"/>
</dbReference>
<dbReference type="InterPro" id="IPR002347">
    <property type="entry name" value="SDR_fam"/>
</dbReference>
<dbReference type="FunFam" id="3.40.50.720:FF:000084">
    <property type="entry name" value="Short-chain dehydrogenase reductase"/>
    <property type="match status" value="1"/>
</dbReference>
<dbReference type="EC" id="1.2.1.62" evidence="4"/>
<organism evidence="4 5">
    <name type="scientific">Candidatus Moanibacter tarae</name>
    <dbReference type="NCBI Taxonomy" id="2200854"/>
    <lineage>
        <taxon>Bacteria</taxon>
        <taxon>Pseudomonadati</taxon>
        <taxon>Verrucomicrobiota</taxon>
        <taxon>Opitutia</taxon>
        <taxon>Puniceicoccales</taxon>
        <taxon>Puniceicoccales incertae sedis</taxon>
        <taxon>Candidatus Moanibacter</taxon>
    </lineage>
</organism>
<dbReference type="PRINTS" id="PR00081">
    <property type="entry name" value="GDHRDH"/>
</dbReference>
<dbReference type="EMBL" id="CP029803">
    <property type="protein sequence ID" value="AWT60555.1"/>
    <property type="molecule type" value="Genomic_DNA"/>
</dbReference>
<dbReference type="Pfam" id="PF00106">
    <property type="entry name" value="adh_short"/>
    <property type="match status" value="1"/>
</dbReference>
<sequence>MDLKIRDKVALVTGGSRGIGRATALRLAEEGCKVGFCARGQDGVDRTVVELRVHGGEVYGMTADVSREGETECFIENAARALGGVDILINNVGGSTGSRHLIDSTDEDWRRTFDLNLFHAVRAVRAVFPYMQDRGGGSVITIASISGWKPAPEGAQYGSSKAAEMYLAGGLALELAPHNIRVNTVCPGSLLFPGGGWERFRNENPEAYAAFTSREFPSCRLGTDFEVADVIVFLSSERANWINGASIPVDGAQGRPTAF</sequence>
<evidence type="ECO:0000313" key="4">
    <source>
        <dbReference type="EMBL" id="AWT60555.1"/>
    </source>
</evidence>
<reference evidence="4 5" key="1">
    <citation type="submission" date="2018-06" db="EMBL/GenBank/DDBJ databases">
        <title>Draft Genome Sequence of a Novel Marine Bacterium Related to the Verrucomicrobia.</title>
        <authorList>
            <person name="Vosseberg J."/>
            <person name="Martijn J."/>
            <person name="Ettema T.J.G."/>
        </authorList>
    </citation>
    <scope>NUCLEOTIDE SEQUENCE [LARGE SCALE GENOMIC DNA]</scope>
    <source>
        <strain evidence="4">TARA_B100001123</strain>
    </source>
</reference>
<dbReference type="Gene3D" id="3.40.50.720">
    <property type="entry name" value="NAD(P)-binding Rossmann-like Domain"/>
    <property type="match status" value="1"/>
</dbReference>
<evidence type="ECO:0000256" key="3">
    <source>
        <dbReference type="RuleBase" id="RU000363"/>
    </source>
</evidence>
<comment type="similarity">
    <text evidence="1 3">Belongs to the short-chain dehydrogenases/reductases (SDR) family.</text>
</comment>
<keyword evidence="2 4" id="KW-0560">Oxidoreductase</keyword>
<dbReference type="PANTHER" id="PTHR43943:SF17">
    <property type="entry name" value="3-PHENYLPROPIONATE-DIHYDRODIOL_CINNAMIC ACID-DIHYDRODIOL DEHYDROGENASE"/>
    <property type="match status" value="1"/>
</dbReference>
<dbReference type="GO" id="GO:0018482">
    <property type="term" value="F:4-formylbenzenesulfonate dehydrogenase activity"/>
    <property type="evidence" value="ECO:0007669"/>
    <property type="project" value="UniProtKB-EC"/>
</dbReference>
<evidence type="ECO:0000256" key="2">
    <source>
        <dbReference type="ARBA" id="ARBA00023002"/>
    </source>
</evidence>
<evidence type="ECO:0000256" key="1">
    <source>
        <dbReference type="ARBA" id="ARBA00006484"/>
    </source>
</evidence>
<name>A0A2Z4AG31_9BACT</name>
<accession>A0A2Z4AG31</accession>
<dbReference type="InterPro" id="IPR036291">
    <property type="entry name" value="NAD(P)-bd_dom_sf"/>
</dbReference>